<dbReference type="EMBL" id="JABAIV010000002">
    <property type="protein sequence ID" value="NNG22539.1"/>
    <property type="molecule type" value="Genomic_DNA"/>
</dbReference>
<dbReference type="RefSeq" id="WP_171082212.1">
    <property type="nucleotide sequence ID" value="NZ_JABAIV010000002.1"/>
</dbReference>
<comment type="caution">
    <text evidence="1">The sequence shown here is derived from an EMBL/GenBank/DDBJ whole genome shotgun (WGS) entry which is preliminary data.</text>
</comment>
<proteinExistence type="predicted"/>
<evidence type="ECO:0000313" key="2">
    <source>
        <dbReference type="Proteomes" id="UP000533905"/>
    </source>
</evidence>
<accession>A0A7Y2NZ07</accession>
<reference evidence="1 2" key="1">
    <citation type="submission" date="2020-04" db="EMBL/GenBank/DDBJ databases">
        <title>Massilia sp. nov., a cold adapted bacteria isolated from Arctic soil.</title>
        <authorList>
            <person name="Son J."/>
            <person name="Ka J.-O."/>
        </authorList>
    </citation>
    <scope>NUCLEOTIDE SEQUENCE [LARGE SCALE GENOMIC DNA]</scope>
    <source>
        <strain evidence="1 2">ML15P13</strain>
    </source>
</reference>
<keyword evidence="2" id="KW-1185">Reference proteome</keyword>
<protein>
    <submittedName>
        <fullName evidence="1">Uncharacterized protein</fullName>
    </submittedName>
</protein>
<gene>
    <name evidence="1" type="ORF">HGB41_05925</name>
</gene>
<dbReference type="Proteomes" id="UP000533905">
    <property type="component" value="Unassembled WGS sequence"/>
</dbReference>
<organism evidence="1 2">
    <name type="scientific">Telluria aromaticivorans</name>
    <dbReference type="NCBI Taxonomy" id="2725995"/>
    <lineage>
        <taxon>Bacteria</taxon>
        <taxon>Pseudomonadati</taxon>
        <taxon>Pseudomonadota</taxon>
        <taxon>Betaproteobacteria</taxon>
        <taxon>Burkholderiales</taxon>
        <taxon>Oxalobacteraceae</taxon>
        <taxon>Telluria group</taxon>
        <taxon>Telluria</taxon>
    </lineage>
</organism>
<evidence type="ECO:0000313" key="1">
    <source>
        <dbReference type="EMBL" id="NNG22539.1"/>
    </source>
</evidence>
<name>A0A7Y2NZ07_9BURK</name>
<dbReference type="AlphaFoldDB" id="A0A7Y2NZ07"/>
<sequence>MIDIDPRQQQVSTLSDEGRLGEALALLQELYAEAECEPAPDRTRYFMTLFQWQLLTEKYPPACTALAAVRDEQAARLLAGELHAGREDSEASRKEPWRRVSRFALIIDMNRTLGDAHATRALFLQLEASQPELARRYAWQALPDIVEAGDFLLADRYRGNPLALLDEVNQTALRMPLFPPDGKAPRLGAELMNLAGEVRVGIAVLRGLGHEAQAAALRTALLAGLAAGPLRTLAERELDEPGTISRELGAHQMACENKALPGQATPA</sequence>